<dbReference type="EMBL" id="BKBC01000034">
    <property type="protein sequence ID" value="GEQ21864.1"/>
    <property type="molecule type" value="Genomic_DNA"/>
</dbReference>
<proteinExistence type="inferred from homology"/>
<sequence length="172" mass="19131">MKKALLVIDAQDDFIGEQRSKKKFDYENDIDDLIDNINNAITCYDDGNCEVIYVAHVLPSSYINKKFIGYGISGSEGAKINEKIKIVSENYFEKQTPNAFKNNNLRRFIKENDINEVKIVGCDACNAVSATAKGAVELGLKVSVMRSATATVNEERFIKLSSKLKGFGVAYI</sequence>
<dbReference type="RefSeq" id="WP_024039384.1">
    <property type="nucleotide sequence ID" value="NZ_BKBC01000034.1"/>
</dbReference>
<dbReference type="InterPro" id="IPR036380">
    <property type="entry name" value="Isochorismatase-like_sf"/>
</dbReference>
<evidence type="ECO:0000313" key="8">
    <source>
        <dbReference type="Proteomes" id="UP000321089"/>
    </source>
</evidence>
<name>A0A2S7FA86_CLOBU</name>
<evidence type="ECO:0000313" key="4">
    <source>
        <dbReference type="EMBL" id="GEQ21864.1"/>
    </source>
</evidence>
<keyword evidence="2" id="KW-0378">Hydrolase</keyword>
<dbReference type="InterPro" id="IPR050272">
    <property type="entry name" value="Isochorismatase-like_hydrls"/>
</dbReference>
<dbReference type="SUPFAM" id="SSF52499">
    <property type="entry name" value="Isochorismatase-like hydrolases"/>
    <property type="match status" value="1"/>
</dbReference>
<evidence type="ECO:0000313" key="7">
    <source>
        <dbReference type="Proteomes" id="UP000238081"/>
    </source>
</evidence>
<dbReference type="EMBL" id="WOFV02000007">
    <property type="protein sequence ID" value="NAS17059.1"/>
    <property type="molecule type" value="Genomic_DNA"/>
</dbReference>
<organism evidence="6 7">
    <name type="scientific">Clostridium butyricum</name>
    <dbReference type="NCBI Taxonomy" id="1492"/>
    <lineage>
        <taxon>Bacteria</taxon>
        <taxon>Bacillati</taxon>
        <taxon>Bacillota</taxon>
        <taxon>Clostridia</taxon>
        <taxon>Eubacteriales</taxon>
        <taxon>Clostridiaceae</taxon>
        <taxon>Clostridium</taxon>
    </lineage>
</organism>
<dbReference type="Gene3D" id="3.40.50.850">
    <property type="entry name" value="Isochorismatase-like"/>
    <property type="match status" value="1"/>
</dbReference>
<dbReference type="InterPro" id="IPR000868">
    <property type="entry name" value="Isochorismatase-like_dom"/>
</dbReference>
<comment type="caution">
    <text evidence="6">The sequence shown here is derived from an EMBL/GenBank/DDBJ whole genome shotgun (WGS) entry which is preliminary data.</text>
</comment>
<dbReference type="AlphaFoldDB" id="A0A2S7FA86"/>
<dbReference type="Proteomes" id="UP000238081">
    <property type="component" value="Unassembled WGS sequence"/>
</dbReference>
<evidence type="ECO:0000313" key="9">
    <source>
        <dbReference type="Proteomes" id="UP000474042"/>
    </source>
</evidence>
<feature type="domain" description="Isochorismatase-like" evidence="3">
    <location>
        <begin position="4"/>
        <end position="155"/>
    </location>
</feature>
<reference evidence="5 9" key="3">
    <citation type="submission" date="2020-01" db="EMBL/GenBank/DDBJ databases">
        <title>Genome sequence of a 1,3-propanediol producer, Clostridium butyricum S3.</title>
        <authorList>
            <person name="Zhou J."/>
        </authorList>
    </citation>
    <scope>NUCLEOTIDE SEQUENCE [LARGE SCALE GENOMIC DNA]</scope>
    <source>
        <strain evidence="5 9">S3</strain>
    </source>
</reference>
<evidence type="ECO:0000313" key="6">
    <source>
        <dbReference type="EMBL" id="PPV14269.1"/>
    </source>
</evidence>
<dbReference type="CDD" id="cd00431">
    <property type="entry name" value="cysteine_hydrolases"/>
    <property type="match status" value="1"/>
</dbReference>
<gene>
    <name evidence="6" type="ORF">AWN73_14380</name>
    <name evidence="4" type="ORF">CBU02nite_23700</name>
    <name evidence="5" type="ORF">GND98_004030</name>
</gene>
<evidence type="ECO:0000313" key="5">
    <source>
        <dbReference type="EMBL" id="NAS17059.1"/>
    </source>
</evidence>
<accession>A0A2S7FA86</accession>
<reference evidence="4 8" key="2">
    <citation type="submission" date="2019-07" db="EMBL/GenBank/DDBJ databases">
        <title>Whole genome shotgun sequence of Clostridium butyricum NBRC 3858.</title>
        <authorList>
            <person name="Hosoyama A."/>
            <person name="Uohara A."/>
            <person name="Ohji S."/>
            <person name="Ichikawa N."/>
        </authorList>
    </citation>
    <scope>NUCLEOTIDE SEQUENCE [LARGE SCALE GENOMIC DNA]</scope>
    <source>
        <strain evidence="4 8">NBRC 3858</strain>
    </source>
</reference>
<dbReference type="GO" id="GO:0016787">
    <property type="term" value="F:hydrolase activity"/>
    <property type="evidence" value="ECO:0007669"/>
    <property type="project" value="UniProtKB-KW"/>
</dbReference>
<dbReference type="Proteomes" id="UP000474042">
    <property type="component" value="Unassembled WGS sequence"/>
</dbReference>
<evidence type="ECO:0000259" key="3">
    <source>
        <dbReference type="Pfam" id="PF00857"/>
    </source>
</evidence>
<evidence type="ECO:0000256" key="1">
    <source>
        <dbReference type="ARBA" id="ARBA00006336"/>
    </source>
</evidence>
<protein>
    <submittedName>
        <fullName evidence="5 6">Isochorismatase</fullName>
    </submittedName>
</protein>
<dbReference type="Proteomes" id="UP000321089">
    <property type="component" value="Unassembled WGS sequence"/>
</dbReference>
<reference evidence="6 7" key="1">
    <citation type="submission" date="2016-01" db="EMBL/GenBank/DDBJ databases">
        <title>Characterization of the Clostridium difficile lineages that are prevalent in Hong Kong and China.</title>
        <authorList>
            <person name="Kwok J.S.-L."/>
            <person name="Lam W.-Y."/>
            <person name="Ip M."/>
            <person name="Chan T.-F."/>
            <person name="Hawkey P.M."/>
            <person name="Tsui S.K.-W."/>
        </authorList>
    </citation>
    <scope>NUCLEOTIDE SEQUENCE [LARGE SCALE GENOMIC DNA]</scope>
    <source>
        <strain evidence="6 7">300064</strain>
    </source>
</reference>
<comment type="similarity">
    <text evidence="1">Belongs to the isochorismatase family.</text>
</comment>
<dbReference type="Pfam" id="PF00857">
    <property type="entry name" value="Isochorismatase"/>
    <property type="match status" value="1"/>
</dbReference>
<dbReference type="EMBL" id="LRDH01000110">
    <property type="protein sequence ID" value="PPV14269.1"/>
    <property type="molecule type" value="Genomic_DNA"/>
</dbReference>
<evidence type="ECO:0000256" key="2">
    <source>
        <dbReference type="ARBA" id="ARBA00022801"/>
    </source>
</evidence>
<dbReference type="PANTHER" id="PTHR43540">
    <property type="entry name" value="PEROXYUREIDOACRYLATE/UREIDOACRYLATE AMIDOHYDROLASE-RELATED"/>
    <property type="match status" value="1"/>
</dbReference>